<comment type="subcellular location">
    <subcellularLocation>
        <location evidence="1">Cell membrane</location>
        <topology evidence="1">Multi-pass membrane protein</topology>
    </subcellularLocation>
</comment>
<dbReference type="AlphaFoldDB" id="A0A096ADG8"/>
<dbReference type="Proteomes" id="UP000029525">
    <property type="component" value="Unassembled WGS sequence"/>
</dbReference>
<keyword evidence="5" id="KW-1003">Cell membrane</keyword>
<evidence type="ECO:0000256" key="5">
    <source>
        <dbReference type="ARBA" id="ARBA00022475"/>
    </source>
</evidence>
<evidence type="ECO:0000256" key="2">
    <source>
        <dbReference type="ARBA" id="ARBA00008417"/>
    </source>
</evidence>
<keyword evidence="4" id="KW-0813">Transport</keyword>
<evidence type="ECO:0000256" key="8">
    <source>
        <dbReference type="ARBA" id="ARBA00023136"/>
    </source>
</evidence>
<accession>A0A096ADG8</accession>
<dbReference type="PANTHER" id="PTHR43823">
    <property type="entry name" value="SPORULATION PROTEIN YKVU"/>
    <property type="match status" value="1"/>
</dbReference>
<dbReference type="GO" id="GO:0046677">
    <property type="term" value="P:response to antibiotic"/>
    <property type="evidence" value="ECO:0007669"/>
    <property type="project" value="UniProtKB-KW"/>
</dbReference>
<gene>
    <name evidence="11" type="ORF">HMPREF0647_03370</name>
</gene>
<dbReference type="PANTHER" id="PTHR43823:SF3">
    <property type="entry name" value="MULTIDRUG EXPORT PROTEIN MEPA"/>
    <property type="match status" value="1"/>
</dbReference>
<dbReference type="GO" id="GO:0005886">
    <property type="term" value="C:plasma membrane"/>
    <property type="evidence" value="ECO:0007669"/>
    <property type="project" value="UniProtKB-SubCell"/>
</dbReference>
<protein>
    <recommendedName>
        <fullName evidence="3">Multidrug export protein MepA</fullName>
    </recommendedName>
</protein>
<feature type="transmembrane region" description="Helical" evidence="10">
    <location>
        <begin position="95"/>
        <end position="115"/>
    </location>
</feature>
<evidence type="ECO:0000256" key="1">
    <source>
        <dbReference type="ARBA" id="ARBA00004651"/>
    </source>
</evidence>
<feature type="transmembrane region" description="Helical" evidence="10">
    <location>
        <begin position="135"/>
        <end position="156"/>
    </location>
</feature>
<evidence type="ECO:0000313" key="11">
    <source>
        <dbReference type="EMBL" id="KGF45158.1"/>
    </source>
</evidence>
<feature type="transmembrane region" description="Helical" evidence="10">
    <location>
        <begin position="168"/>
        <end position="195"/>
    </location>
</feature>
<dbReference type="NCBIfam" id="TIGR00797">
    <property type="entry name" value="matE"/>
    <property type="match status" value="1"/>
</dbReference>
<evidence type="ECO:0000313" key="12">
    <source>
        <dbReference type="Proteomes" id="UP000029525"/>
    </source>
</evidence>
<evidence type="ECO:0000256" key="7">
    <source>
        <dbReference type="ARBA" id="ARBA00022989"/>
    </source>
</evidence>
<keyword evidence="7 10" id="KW-1133">Transmembrane helix</keyword>
<feature type="transmembrane region" description="Helical" evidence="10">
    <location>
        <begin position="316"/>
        <end position="339"/>
    </location>
</feature>
<feature type="transmembrane region" description="Helical" evidence="10">
    <location>
        <begin position="54"/>
        <end position="74"/>
    </location>
</feature>
<dbReference type="Pfam" id="PF01554">
    <property type="entry name" value="MatE"/>
    <property type="match status" value="2"/>
</dbReference>
<feature type="transmembrane region" description="Helical" evidence="10">
    <location>
        <begin position="423"/>
        <end position="440"/>
    </location>
</feature>
<reference evidence="11 12" key="1">
    <citation type="submission" date="2014-07" db="EMBL/GenBank/DDBJ databases">
        <authorList>
            <person name="McCorrison J."/>
            <person name="Sanka R."/>
            <person name="Torralba M."/>
            <person name="Gillis M."/>
            <person name="Haft D.H."/>
            <person name="Methe B."/>
            <person name="Sutton G."/>
            <person name="Nelson K.E."/>
        </authorList>
    </citation>
    <scope>NUCLEOTIDE SEQUENCE [LARGE SCALE GENOMIC DNA]</scope>
    <source>
        <strain evidence="11 12">DNF00320</strain>
    </source>
</reference>
<evidence type="ECO:0000256" key="6">
    <source>
        <dbReference type="ARBA" id="ARBA00022692"/>
    </source>
</evidence>
<dbReference type="InterPro" id="IPR051327">
    <property type="entry name" value="MATE_MepA_subfamily"/>
</dbReference>
<dbReference type="GO" id="GO:0015297">
    <property type="term" value="F:antiporter activity"/>
    <property type="evidence" value="ECO:0007669"/>
    <property type="project" value="InterPro"/>
</dbReference>
<keyword evidence="6 10" id="KW-0812">Transmembrane</keyword>
<dbReference type="InterPro" id="IPR045070">
    <property type="entry name" value="MATE_MepA-like"/>
</dbReference>
<organism evidence="11 12">
    <name type="scientific">Prevotella bivia DNF00320</name>
    <dbReference type="NCBI Taxonomy" id="1401068"/>
    <lineage>
        <taxon>Bacteria</taxon>
        <taxon>Pseudomonadati</taxon>
        <taxon>Bacteroidota</taxon>
        <taxon>Bacteroidia</taxon>
        <taxon>Bacteroidales</taxon>
        <taxon>Prevotellaceae</taxon>
        <taxon>Prevotella</taxon>
    </lineage>
</organism>
<comment type="caution">
    <text evidence="11">The sequence shown here is derived from an EMBL/GenBank/DDBJ whole genome shotgun (WGS) entry which is preliminary data.</text>
</comment>
<dbReference type="PIRSF" id="PIRSF006603">
    <property type="entry name" value="DinF"/>
    <property type="match status" value="1"/>
</dbReference>
<evidence type="ECO:0000256" key="4">
    <source>
        <dbReference type="ARBA" id="ARBA00022448"/>
    </source>
</evidence>
<feature type="transmembrane region" description="Helical" evidence="10">
    <location>
        <begin position="20"/>
        <end position="39"/>
    </location>
</feature>
<keyword evidence="8 10" id="KW-0472">Membrane</keyword>
<feature type="transmembrane region" description="Helical" evidence="10">
    <location>
        <begin position="207"/>
        <end position="227"/>
    </location>
</feature>
<feature type="transmembrane region" description="Helical" evidence="10">
    <location>
        <begin position="399"/>
        <end position="417"/>
    </location>
</feature>
<dbReference type="EMBL" id="JRNQ01000018">
    <property type="protein sequence ID" value="KGF45158.1"/>
    <property type="molecule type" value="Genomic_DNA"/>
</dbReference>
<dbReference type="RefSeq" id="WP_036866378.1">
    <property type="nucleotide sequence ID" value="NZ_JRNQ01000018.1"/>
</dbReference>
<evidence type="ECO:0000256" key="3">
    <source>
        <dbReference type="ARBA" id="ARBA00022106"/>
    </source>
</evidence>
<dbReference type="OrthoDB" id="9811110at2"/>
<feature type="transmembrane region" description="Helical" evidence="10">
    <location>
        <begin position="359"/>
        <end position="379"/>
    </location>
</feature>
<comment type="similarity">
    <text evidence="2">Belongs to the multi antimicrobial extrusion (MATE) (TC 2.A.66.1) family. MepA subfamily.</text>
</comment>
<name>A0A096ADG8_9BACT</name>
<evidence type="ECO:0000256" key="10">
    <source>
        <dbReference type="SAM" id="Phobius"/>
    </source>
</evidence>
<dbReference type="CDD" id="cd13143">
    <property type="entry name" value="MATE_MepA_like"/>
    <property type="match status" value="1"/>
</dbReference>
<evidence type="ECO:0000256" key="9">
    <source>
        <dbReference type="ARBA" id="ARBA00023251"/>
    </source>
</evidence>
<dbReference type="GO" id="GO:0042910">
    <property type="term" value="F:xenobiotic transmembrane transporter activity"/>
    <property type="evidence" value="ECO:0007669"/>
    <property type="project" value="InterPro"/>
</dbReference>
<keyword evidence="9" id="KW-0046">Antibiotic resistance</keyword>
<dbReference type="InterPro" id="IPR048279">
    <property type="entry name" value="MdtK-like"/>
</dbReference>
<sequence length="463" mass="50723">MHHNVDNYTYLTQGPLHRVIIDMAIPTIISMLATGLYNIVDTYFVGKLTTQDTAAVGIVFSLMFFIQAVGFFFGHGSGNYISRELGAKRHKNADIMASTGFFFSFCFGMLITAFGEIFRIPLAHFLGSTPTTMPYILKFMSIILLGAPFVTSSLTLNNQMRLQGNASYAMYGIIAGVVITVVLDPILIFTCGMGIRGAAFATIIGQIASWGILVYMTHIGENIGIYFKNMKPSLRALKEIFLGGSPSLMRQGLASIATMALNVAASHYGDSAIAAMSIVTRISMLVFAVVVGLGQGFQPVCGFCYGAKLYRRLTDAFTFTVMIGTVFLVICSVFGLFFSSSVIGIFRNDPEVIKVGVVALRYQLISLPLNAFILVSNMLAQTCRKPWRANFLAAARQGLFFVPLMIILPNMWGLLGVEICQSVSDVFSFIATVPIIYYTFKEFKREDLALQAASSNYKGEDNK</sequence>
<proteinExistence type="inferred from homology"/>
<dbReference type="InterPro" id="IPR002528">
    <property type="entry name" value="MATE_fam"/>
</dbReference>